<dbReference type="EMBL" id="JAWNGC010000001">
    <property type="protein sequence ID" value="MDY5154151.1"/>
    <property type="molecule type" value="Genomic_DNA"/>
</dbReference>
<dbReference type="InterPro" id="IPR036554">
    <property type="entry name" value="GHMP_kinase_C_sf"/>
</dbReference>
<dbReference type="PIRSF" id="PIRSF015950">
    <property type="entry name" value="Mev_P_decrbx"/>
    <property type="match status" value="1"/>
</dbReference>
<dbReference type="Pfam" id="PF18376">
    <property type="entry name" value="MDD_C"/>
    <property type="match status" value="1"/>
</dbReference>
<dbReference type="SUPFAM" id="SSF55060">
    <property type="entry name" value="GHMP Kinase, C-terminal domain"/>
    <property type="match status" value="1"/>
</dbReference>
<dbReference type="Proteomes" id="UP001275049">
    <property type="component" value="Unassembled WGS sequence"/>
</dbReference>
<comment type="similarity">
    <text evidence="1">Belongs to the diphosphomevalonate decarboxylase family.</text>
</comment>
<evidence type="ECO:0000259" key="9">
    <source>
        <dbReference type="Pfam" id="PF22700"/>
    </source>
</evidence>
<gene>
    <name evidence="11" type="primary">mvaD</name>
    <name evidence="11" type="ORF">R6G80_00175</name>
    <name evidence="10" type="ORF">R6G86_03585</name>
</gene>
<dbReference type="InterPro" id="IPR005935">
    <property type="entry name" value="Mev_decarb"/>
</dbReference>
<feature type="domain" description="Diphosphomevalonate decarboxylase-like N-terminal" evidence="9">
    <location>
        <begin position="6"/>
        <end position="167"/>
    </location>
</feature>
<dbReference type="GO" id="GO:0019287">
    <property type="term" value="P:isopentenyl diphosphate biosynthetic process, mevalonate pathway"/>
    <property type="evidence" value="ECO:0007669"/>
    <property type="project" value="InterPro"/>
</dbReference>
<dbReference type="PANTHER" id="PTHR10977">
    <property type="entry name" value="DIPHOSPHOMEVALONATE DECARBOXYLASE"/>
    <property type="match status" value="1"/>
</dbReference>
<dbReference type="Pfam" id="PF22700">
    <property type="entry name" value="MVD-like_N"/>
    <property type="match status" value="1"/>
</dbReference>
<dbReference type="InterPro" id="IPR014721">
    <property type="entry name" value="Ribsml_uS5_D2-typ_fold_subgr"/>
</dbReference>
<dbReference type="InterPro" id="IPR053859">
    <property type="entry name" value="MVD-like_N"/>
</dbReference>
<dbReference type="GO" id="GO:0004163">
    <property type="term" value="F:diphosphomevalonate decarboxylase activity"/>
    <property type="evidence" value="ECO:0007669"/>
    <property type="project" value="UniProtKB-EC"/>
</dbReference>
<reference evidence="11 12" key="1">
    <citation type="submission" date="2023-10" db="EMBL/GenBank/DDBJ databases">
        <title>Whole Genome based description of the genera Actinobaculum and Actinotignum reveals a complex phylogenetic relationship within the species included in the genus Actinotignum.</title>
        <authorList>
            <person name="Jensen C.S."/>
            <person name="Dargis R."/>
            <person name="Kemp M."/>
            <person name="Christensen J.J."/>
        </authorList>
    </citation>
    <scope>NUCLEOTIDE SEQUENCE</scope>
    <source>
        <strain evidence="11">SLA_B511</strain>
        <strain evidence="10 12">SLA_B974</strain>
    </source>
</reference>
<dbReference type="GO" id="GO:0005829">
    <property type="term" value="C:cytosol"/>
    <property type="evidence" value="ECO:0007669"/>
    <property type="project" value="InterPro"/>
</dbReference>
<dbReference type="InterPro" id="IPR041431">
    <property type="entry name" value="Mvd1_C"/>
</dbReference>
<keyword evidence="7 11" id="KW-0456">Lyase</keyword>
<evidence type="ECO:0000313" key="10">
    <source>
        <dbReference type="EMBL" id="MDY5132827.1"/>
    </source>
</evidence>
<dbReference type="RefSeq" id="WP_022866061.1">
    <property type="nucleotide sequence ID" value="NZ_CAMYCL010000001.1"/>
</dbReference>
<protein>
    <recommendedName>
        <fullName evidence="2">diphosphomevalonate decarboxylase</fullName>
        <ecNumber evidence="2">4.1.1.33</ecNumber>
    </recommendedName>
</protein>
<dbReference type="InterPro" id="IPR020568">
    <property type="entry name" value="Ribosomal_Su5_D2-typ_SF"/>
</dbReference>
<dbReference type="AlphaFoldDB" id="A0AAW9HWG8"/>
<name>A0AAW9HWG8_9ACTO</name>
<sequence>MKTARAYPNIALIKYWGKADEELMLPQTGSLSLTLDIHPTTTTVRVRPGASADRLFLNGSLAGTRATGRISRVLDVVRSVCAAKMKAECEKETPQLPFLDVVSVNDGPTGAGLASSASGFAALVVAAVAEYGVELDTRELSRLARRGSGSATRSVCSGVAVWHEGDDCTSVAESVDAPEMAMVTVVLDNTHKDVTSREGMRRTQETSPFHEAWVASTRQMLPHMLEACAKGDFERIGELTELSALRMHSVIMSAQPPILYLSPESWAVWEYAYQARTRGIPVYATSDAGANVVLLTKPEFAEKVAREASRFGSTQIAGPGRGAHLCDTHLDMDGIIAEAVKNSGELPDGV</sequence>
<evidence type="ECO:0000256" key="3">
    <source>
        <dbReference type="ARBA" id="ARBA00022516"/>
    </source>
</evidence>
<keyword evidence="4" id="KW-0547">Nucleotide-binding</keyword>
<dbReference type="Gene3D" id="3.30.230.10">
    <property type="match status" value="1"/>
</dbReference>
<evidence type="ECO:0000259" key="8">
    <source>
        <dbReference type="Pfam" id="PF18376"/>
    </source>
</evidence>
<dbReference type="InterPro" id="IPR029765">
    <property type="entry name" value="Mev_diP_decarb"/>
</dbReference>
<dbReference type="NCBIfam" id="TIGR01240">
    <property type="entry name" value="mevDPdecarb"/>
    <property type="match status" value="1"/>
</dbReference>
<dbReference type="EMBL" id="JAWNGA010000004">
    <property type="protein sequence ID" value="MDY5132827.1"/>
    <property type="molecule type" value="Genomic_DNA"/>
</dbReference>
<evidence type="ECO:0000256" key="5">
    <source>
        <dbReference type="ARBA" id="ARBA00022840"/>
    </source>
</evidence>
<dbReference type="Proteomes" id="UP001281731">
    <property type="component" value="Unassembled WGS sequence"/>
</dbReference>
<keyword evidence="6" id="KW-0443">Lipid metabolism</keyword>
<keyword evidence="12" id="KW-1185">Reference proteome</keyword>
<keyword evidence="5" id="KW-0067">ATP-binding</keyword>
<evidence type="ECO:0000256" key="4">
    <source>
        <dbReference type="ARBA" id="ARBA00022741"/>
    </source>
</evidence>
<feature type="domain" description="Mvd1 C-terminal" evidence="8">
    <location>
        <begin position="183"/>
        <end position="307"/>
    </location>
</feature>
<evidence type="ECO:0000313" key="11">
    <source>
        <dbReference type="EMBL" id="MDY5154151.1"/>
    </source>
</evidence>
<dbReference type="SUPFAM" id="SSF54211">
    <property type="entry name" value="Ribosomal protein S5 domain 2-like"/>
    <property type="match status" value="1"/>
</dbReference>
<evidence type="ECO:0000256" key="7">
    <source>
        <dbReference type="ARBA" id="ARBA00023239"/>
    </source>
</evidence>
<evidence type="ECO:0000313" key="13">
    <source>
        <dbReference type="Proteomes" id="UP001281731"/>
    </source>
</evidence>
<dbReference type="PANTHER" id="PTHR10977:SF3">
    <property type="entry name" value="DIPHOSPHOMEVALONATE DECARBOXYLASE"/>
    <property type="match status" value="1"/>
</dbReference>
<dbReference type="GO" id="GO:0005524">
    <property type="term" value="F:ATP binding"/>
    <property type="evidence" value="ECO:0007669"/>
    <property type="project" value="UniProtKB-KW"/>
</dbReference>
<evidence type="ECO:0000256" key="1">
    <source>
        <dbReference type="ARBA" id="ARBA00008831"/>
    </source>
</evidence>
<proteinExistence type="inferred from homology"/>
<organism evidence="11 13">
    <name type="scientific">Actinotignum urinale</name>
    <dbReference type="NCBI Taxonomy" id="190146"/>
    <lineage>
        <taxon>Bacteria</taxon>
        <taxon>Bacillati</taxon>
        <taxon>Actinomycetota</taxon>
        <taxon>Actinomycetes</taxon>
        <taxon>Actinomycetales</taxon>
        <taxon>Actinomycetaceae</taxon>
        <taxon>Actinotignum</taxon>
    </lineage>
</organism>
<evidence type="ECO:0000256" key="2">
    <source>
        <dbReference type="ARBA" id="ARBA00012296"/>
    </source>
</evidence>
<dbReference type="EC" id="4.1.1.33" evidence="2"/>
<keyword evidence="3" id="KW-0444">Lipid biosynthesis</keyword>
<evidence type="ECO:0000256" key="6">
    <source>
        <dbReference type="ARBA" id="ARBA00023098"/>
    </source>
</evidence>
<dbReference type="Gene3D" id="3.30.70.890">
    <property type="entry name" value="GHMP kinase, C-terminal domain"/>
    <property type="match status" value="1"/>
</dbReference>
<evidence type="ECO:0000313" key="12">
    <source>
        <dbReference type="Proteomes" id="UP001275049"/>
    </source>
</evidence>
<accession>A0AAW9HWG8</accession>
<comment type="caution">
    <text evidence="11">The sequence shown here is derived from an EMBL/GenBank/DDBJ whole genome shotgun (WGS) entry which is preliminary data.</text>
</comment>